<feature type="compositionally biased region" description="Basic and acidic residues" evidence="7">
    <location>
        <begin position="803"/>
        <end position="877"/>
    </location>
</feature>
<comment type="similarity">
    <text evidence="6">Belongs to the eIF-3 subunit A family.</text>
</comment>
<feature type="compositionally biased region" description="Basic and acidic residues" evidence="7">
    <location>
        <begin position="1104"/>
        <end position="1115"/>
    </location>
</feature>
<evidence type="ECO:0000313" key="10">
    <source>
        <dbReference type="Proteomes" id="UP000198287"/>
    </source>
</evidence>
<dbReference type="Gene3D" id="4.10.860.10">
    <property type="entry name" value="UVR domain"/>
    <property type="match status" value="1"/>
</dbReference>
<dbReference type="STRING" id="158441.A0A226DLK6"/>
<evidence type="ECO:0000256" key="7">
    <source>
        <dbReference type="SAM" id="MobiDB-lite"/>
    </source>
</evidence>
<feature type="compositionally biased region" description="Gly residues" evidence="7">
    <location>
        <begin position="1037"/>
        <end position="1047"/>
    </location>
</feature>
<feature type="compositionally biased region" description="Low complexity" evidence="7">
    <location>
        <begin position="895"/>
        <end position="911"/>
    </location>
</feature>
<dbReference type="Pfam" id="PF22591">
    <property type="entry name" value="eIF3a_PCI_TPR-like"/>
    <property type="match status" value="1"/>
</dbReference>
<dbReference type="Proteomes" id="UP000198287">
    <property type="component" value="Unassembled WGS sequence"/>
</dbReference>
<dbReference type="InterPro" id="IPR054711">
    <property type="entry name" value="eIF3a_PCI_TPR-like"/>
</dbReference>
<feature type="compositionally biased region" description="Basic and acidic residues" evidence="7">
    <location>
        <begin position="591"/>
        <end position="608"/>
    </location>
</feature>
<evidence type="ECO:0000256" key="2">
    <source>
        <dbReference type="ARBA" id="ARBA00022490"/>
    </source>
</evidence>
<evidence type="ECO:0000256" key="6">
    <source>
        <dbReference type="HAMAP-Rule" id="MF_03000"/>
    </source>
</evidence>
<organism evidence="9 10">
    <name type="scientific">Folsomia candida</name>
    <name type="common">Springtail</name>
    <dbReference type="NCBI Taxonomy" id="158441"/>
    <lineage>
        <taxon>Eukaryota</taxon>
        <taxon>Metazoa</taxon>
        <taxon>Ecdysozoa</taxon>
        <taxon>Arthropoda</taxon>
        <taxon>Hexapoda</taxon>
        <taxon>Collembola</taxon>
        <taxon>Entomobryomorpha</taxon>
        <taxon>Isotomoidea</taxon>
        <taxon>Isotomidae</taxon>
        <taxon>Proisotominae</taxon>
        <taxon>Folsomia</taxon>
    </lineage>
</organism>
<feature type="compositionally biased region" description="Basic and acidic residues" evidence="7">
    <location>
        <begin position="617"/>
        <end position="634"/>
    </location>
</feature>
<sequence>MSRYYQRPENALKKANEFIEVGKPTRALDTLYDVIKGKKHRAFSEKVIEPIMLKYLELCVDLKKPHTAKEGLYQYRLMCQSVNVGLLEKVIRSFIRMAEEKTETAREALKKEEVEKSDAEAIVEVDDLDNLSMAEMTLLNVITEEQAQERSDRAALIPWVKFLWESYTQCLDLLRNNARLETLYHDIAQMAFKFCLSFNRKTEFRKLCERLRKHFDDIVNRQGSQMNNIDFSSPETQQLNMETRLAQLDSAITLELWQEAYKAIEDIHLLMNQSKKLQTRMMAYYYQKLSLVFWKAGNLLFHAATLLKYYMLCKDMKRNVSAEELQKNASQVSLATLAIPFPVAHPEFERFVETDKGMLEKSQKLSMLLFLPQPPTRASLIRDLMRYGVLQNSIQPLTDLYEILETRFEPLDLCGHVEQNLANLKAFADHEYIDQYIEPVQDVALCRLIKQISQVYQNIDYNHLLKMTVFADQSRVEQLLVDAVRYSDMQINIDHRTNCIKFGSSLAEASREDMPEGPQLQVMPSEAVRLQLVNVVDYIDETIDMIAPSNAQSDDDILRSKIASHYVMTEKQSHMALLQRQKIIADRREELERSAADRENEEKWRSEQMAKQQQAIEAKRLESEREEREKKRVDAERATIQKNRLMERFMQIKNSPLGNKIITRFDDDEMAKMDVESVLQKQQEEMAKEVKEQMARLKAQEKRIDHLERAKRMEEIPVIKKYVEEKKEFEKVEWEAHEAERIAHLIEERKIAVATRDRMKRMRDDKNAFLSSLLESRRHVFLEKVSHFEDELSRYKATRLQKRREERKEERQMKYRQQMEEEERIRQEESRRIEEERAREERDKIEKEMEERNRITLEKQLAKQREIEDREERERKAAPPATVAPGEKPVEPWRPSSKGSSGSGSAPGTPGNVWVPPARRKAMESSKENSPDFRQLDMDRRETPRAEHSFEKVRERRNDNDFDRGEKRGGGREQDYENSNRRGGDDEERWDRDRGGDRGGSDEWRPSRDRGSGGGGSDKREWDRDGGRPGFESRGPPRGGGGSGGGADLRNPDRDRVQKMDDQPWRRSGGGGGGSSRGSEGGRSSDSMNSSPRTPGSSGPPSARRPESRGDRDSFPADDGNWRRNPKKEESARNK</sequence>
<dbReference type="GO" id="GO:0071541">
    <property type="term" value="C:eukaryotic translation initiation factor 3 complex, eIF3m"/>
    <property type="evidence" value="ECO:0007669"/>
    <property type="project" value="TreeGrafter"/>
</dbReference>
<dbReference type="FunFam" id="4.10.860.10:FF:000001">
    <property type="entry name" value="Eukaryotic translation initiation factor 3 subunit A"/>
    <property type="match status" value="1"/>
</dbReference>
<reference evidence="9 10" key="1">
    <citation type="submission" date="2015-12" db="EMBL/GenBank/DDBJ databases">
        <title>The genome of Folsomia candida.</title>
        <authorList>
            <person name="Faddeeva A."/>
            <person name="Derks M.F."/>
            <person name="Anvar Y."/>
            <person name="Smit S."/>
            <person name="Van Straalen N."/>
            <person name="Roelofs D."/>
        </authorList>
    </citation>
    <scope>NUCLEOTIDE SEQUENCE [LARGE SCALE GENOMIC DNA]</scope>
    <source>
        <strain evidence="9 10">VU population</strain>
        <tissue evidence="9">Whole body</tissue>
    </source>
</reference>
<keyword evidence="4 6" id="KW-0694">RNA-binding</keyword>
<comment type="subunit">
    <text evidence="6">Component of the eukaryotic translation initiation factor 3 (eIF-3) complex.</text>
</comment>
<feature type="compositionally biased region" description="Basic and acidic residues" evidence="7">
    <location>
        <begin position="921"/>
        <end position="1027"/>
    </location>
</feature>
<dbReference type="GO" id="GO:0016282">
    <property type="term" value="C:eukaryotic 43S preinitiation complex"/>
    <property type="evidence" value="ECO:0007669"/>
    <property type="project" value="UniProtKB-UniRule"/>
</dbReference>
<comment type="function">
    <text evidence="6">RNA-binding component of the eukaryotic translation initiation factor 3 (eIF-3) complex, which is involved in protein synthesis of a specialized repertoire of mRNAs and, together with other initiation factors, stimulates binding of mRNA and methionyl-tRNAi to the 40S ribosome. The eIF-3 complex specifically targets and initiates translation of a subset of mRNAs involved in cell proliferation.</text>
</comment>
<feature type="compositionally biased region" description="Gly residues" evidence="7">
    <location>
        <begin position="1068"/>
        <end position="1081"/>
    </location>
</feature>
<keyword evidence="10" id="KW-1185">Reference proteome</keyword>
<dbReference type="Pfam" id="PF01399">
    <property type="entry name" value="PCI"/>
    <property type="match status" value="1"/>
</dbReference>
<dbReference type="GO" id="GO:0071540">
    <property type="term" value="C:eukaryotic translation initiation factor 3 complex, eIF3e"/>
    <property type="evidence" value="ECO:0007669"/>
    <property type="project" value="TreeGrafter"/>
</dbReference>
<name>A0A226DLK6_FOLCA</name>
<dbReference type="PROSITE" id="PS50250">
    <property type="entry name" value="PCI"/>
    <property type="match status" value="1"/>
</dbReference>
<feature type="region of interest" description="Disordered" evidence="7">
    <location>
        <begin position="591"/>
        <end position="634"/>
    </location>
</feature>
<gene>
    <name evidence="9" type="ORF">Fcan01_19590</name>
</gene>
<dbReference type="OrthoDB" id="18884at2759"/>
<dbReference type="GO" id="GO:0043614">
    <property type="term" value="C:multi-eIF complex"/>
    <property type="evidence" value="ECO:0007669"/>
    <property type="project" value="TreeGrafter"/>
</dbReference>
<dbReference type="GO" id="GO:0033290">
    <property type="term" value="C:eukaryotic 48S preinitiation complex"/>
    <property type="evidence" value="ECO:0007669"/>
    <property type="project" value="UniProtKB-UniRule"/>
</dbReference>
<dbReference type="InterPro" id="IPR000717">
    <property type="entry name" value="PCI_dom"/>
</dbReference>
<accession>A0A226DLK6</accession>
<feature type="compositionally biased region" description="Basic and acidic residues" evidence="7">
    <location>
        <begin position="1050"/>
        <end position="1065"/>
    </location>
</feature>
<dbReference type="EMBL" id="LNIX01000017">
    <property type="protein sequence ID" value="OXA45491.1"/>
    <property type="molecule type" value="Genomic_DNA"/>
</dbReference>
<dbReference type="InterPro" id="IPR027512">
    <property type="entry name" value="EIF3A"/>
</dbReference>
<evidence type="ECO:0000256" key="4">
    <source>
        <dbReference type="ARBA" id="ARBA00022884"/>
    </source>
</evidence>
<feature type="compositionally biased region" description="Low complexity" evidence="7">
    <location>
        <begin position="1082"/>
        <end position="1102"/>
    </location>
</feature>
<dbReference type="PANTHER" id="PTHR14005">
    <property type="entry name" value="EUKARYOTIC TRANSLATION INITIATION FACTOR 3, THETA SUBUNIT"/>
    <property type="match status" value="1"/>
</dbReference>
<feature type="domain" description="PCI" evidence="8">
    <location>
        <begin position="325"/>
        <end position="507"/>
    </location>
</feature>
<keyword evidence="3 6" id="KW-0396">Initiation factor</keyword>
<feature type="coiled-coil region" evidence="6">
    <location>
        <begin position="672"/>
        <end position="710"/>
    </location>
</feature>
<comment type="subcellular location">
    <subcellularLocation>
        <location evidence="1 6">Cytoplasm</location>
    </subcellularLocation>
</comment>
<dbReference type="GO" id="GO:0002188">
    <property type="term" value="P:translation reinitiation"/>
    <property type="evidence" value="ECO:0007669"/>
    <property type="project" value="TreeGrafter"/>
</dbReference>
<evidence type="ECO:0000256" key="5">
    <source>
        <dbReference type="ARBA" id="ARBA00022917"/>
    </source>
</evidence>
<keyword evidence="6" id="KW-0175">Coiled coil</keyword>
<evidence type="ECO:0000256" key="1">
    <source>
        <dbReference type="ARBA" id="ARBA00004496"/>
    </source>
</evidence>
<keyword evidence="5 6" id="KW-0648">Protein biosynthesis</keyword>
<proteinExistence type="inferred from homology"/>
<dbReference type="Gene3D" id="1.25.40.860">
    <property type="match status" value="1"/>
</dbReference>
<dbReference type="AlphaFoldDB" id="A0A226DLK6"/>
<dbReference type="HAMAP" id="MF_03000">
    <property type="entry name" value="eIF3a"/>
    <property type="match status" value="1"/>
</dbReference>
<keyword evidence="2 6" id="KW-0963">Cytoplasm</keyword>
<dbReference type="GO" id="GO:0003729">
    <property type="term" value="F:mRNA binding"/>
    <property type="evidence" value="ECO:0007669"/>
    <property type="project" value="TreeGrafter"/>
</dbReference>
<dbReference type="GO" id="GO:0003743">
    <property type="term" value="F:translation initiation factor activity"/>
    <property type="evidence" value="ECO:0007669"/>
    <property type="project" value="UniProtKB-UniRule"/>
</dbReference>
<evidence type="ECO:0000256" key="3">
    <source>
        <dbReference type="ARBA" id="ARBA00022540"/>
    </source>
</evidence>
<protein>
    <recommendedName>
        <fullName evidence="6">Eukaryotic translation initiation factor 3 subunit A</fullName>
        <shortName evidence="6">eIF3a</shortName>
    </recommendedName>
    <alternativeName>
        <fullName evidence="6">Eukaryotic translation initiation factor 3 subunit 10</fullName>
    </alternativeName>
</protein>
<evidence type="ECO:0000259" key="8">
    <source>
        <dbReference type="PROSITE" id="PS50250"/>
    </source>
</evidence>
<dbReference type="PANTHER" id="PTHR14005:SF0">
    <property type="entry name" value="EUKARYOTIC TRANSLATION INITIATION FACTOR 3 SUBUNIT A"/>
    <property type="match status" value="1"/>
</dbReference>
<evidence type="ECO:0000313" key="9">
    <source>
        <dbReference type="EMBL" id="OXA45491.1"/>
    </source>
</evidence>
<comment type="caution">
    <text evidence="9">The sequence shown here is derived from an EMBL/GenBank/DDBJ whole genome shotgun (WGS) entry which is preliminary data.</text>
</comment>
<dbReference type="SMART" id="SM00088">
    <property type="entry name" value="PINT"/>
    <property type="match status" value="1"/>
</dbReference>
<dbReference type="GO" id="GO:0001732">
    <property type="term" value="P:formation of cytoplasmic translation initiation complex"/>
    <property type="evidence" value="ECO:0007669"/>
    <property type="project" value="UniProtKB-UniRule"/>
</dbReference>
<dbReference type="OMA" id="EHITNKR"/>
<feature type="region of interest" description="Disordered" evidence="7">
    <location>
        <begin position="800"/>
        <end position="1135"/>
    </location>
</feature>